<dbReference type="EMBL" id="QWLV01000003">
    <property type="protein sequence ID" value="RHW17531.1"/>
    <property type="molecule type" value="Genomic_DNA"/>
</dbReference>
<feature type="domain" description="Integrase DNA-binding" evidence="5">
    <location>
        <begin position="8"/>
        <end position="88"/>
    </location>
</feature>
<dbReference type="GO" id="GO:0015074">
    <property type="term" value="P:DNA integration"/>
    <property type="evidence" value="ECO:0007669"/>
    <property type="project" value="UniProtKB-KW"/>
</dbReference>
<dbReference type="AlphaFoldDB" id="A0A396RV28"/>
<dbReference type="InterPro" id="IPR050808">
    <property type="entry name" value="Phage_Integrase"/>
</dbReference>
<evidence type="ECO:0000256" key="3">
    <source>
        <dbReference type="ARBA" id="ARBA00023125"/>
    </source>
</evidence>
<dbReference type="RefSeq" id="WP_118863797.1">
    <property type="nucleotide sequence ID" value="NZ_QWLV01000003.1"/>
</dbReference>
<comment type="caution">
    <text evidence="7">The sequence shown here is derived from an EMBL/GenBank/DDBJ whole genome shotgun (WGS) entry which is preliminary data.</text>
</comment>
<dbReference type="PANTHER" id="PTHR30629:SF2">
    <property type="entry name" value="PROPHAGE INTEGRASE INTS-RELATED"/>
    <property type="match status" value="1"/>
</dbReference>
<feature type="domain" description="Phage integrase central" evidence="6">
    <location>
        <begin position="100"/>
        <end position="196"/>
    </location>
</feature>
<evidence type="ECO:0000259" key="6">
    <source>
        <dbReference type="Pfam" id="PF22022"/>
    </source>
</evidence>
<evidence type="ECO:0000256" key="1">
    <source>
        <dbReference type="ARBA" id="ARBA00008857"/>
    </source>
</evidence>
<sequence>MSLNVQEIKGFLPTQKPYKKADAGGLYLLVKPNGSKLWHFKYRFGGKEKKMPLGAFPEVGLGEARRMRDRARLKVADGVDPMRERKREKAQIKLGAENTFESVAKAYIDHKMVGEGRAEGTLKKARWFLKLLKPAIGSQPLNDVDPQMMLAALRKLELKGNLETAKKCRSFASRVFRYGAALGYCTSDPTSILRGALITPKARHYAAILEPEKLGELLCAIDGYEGYPVTKLALQITPHIFVRPGEQRHGDPNKPFAGRASGWARVVDYLASKYGVLFIISAGNHHDLLETQDMTASQFEALTADQRLRVALRASAAQIATRRILAPAEAANAITVGAFHDDHFNAGYPKSVSDSWSRRSRSPEPWSVRTSTATMRVGSL</sequence>
<keyword evidence="8" id="KW-1185">Reference proteome</keyword>
<keyword evidence="2" id="KW-0229">DNA integration</keyword>
<evidence type="ECO:0000313" key="7">
    <source>
        <dbReference type="EMBL" id="RHW17531.1"/>
    </source>
</evidence>
<dbReference type="Pfam" id="PF22022">
    <property type="entry name" value="Phage_int_M"/>
    <property type="match status" value="1"/>
</dbReference>
<comment type="similarity">
    <text evidence="1">Belongs to the 'phage' integrase family.</text>
</comment>
<dbReference type="PANTHER" id="PTHR30629">
    <property type="entry name" value="PROPHAGE INTEGRASE"/>
    <property type="match status" value="1"/>
</dbReference>
<dbReference type="Pfam" id="PF13356">
    <property type="entry name" value="Arm-DNA-bind_3"/>
    <property type="match status" value="1"/>
</dbReference>
<dbReference type="OrthoDB" id="7388552at2"/>
<dbReference type="InterPro" id="IPR011010">
    <property type="entry name" value="DNA_brk_join_enz"/>
</dbReference>
<dbReference type="GO" id="GO:0006508">
    <property type="term" value="P:proteolysis"/>
    <property type="evidence" value="ECO:0007669"/>
    <property type="project" value="InterPro"/>
</dbReference>
<dbReference type="Gene3D" id="1.10.150.130">
    <property type="match status" value="1"/>
</dbReference>
<dbReference type="Gene3D" id="3.40.50.200">
    <property type="entry name" value="Peptidase S8/S53 domain"/>
    <property type="match status" value="1"/>
</dbReference>
<keyword evidence="3" id="KW-0238">DNA-binding</keyword>
<gene>
    <name evidence="7" type="ORF">D1610_08710</name>
</gene>
<dbReference type="InterPro" id="IPR010998">
    <property type="entry name" value="Integrase_recombinase_N"/>
</dbReference>
<protein>
    <submittedName>
        <fullName evidence="7">DUF4102 domain-containing protein</fullName>
    </submittedName>
</protein>
<organism evidence="7 8">
    <name type="scientific">Sphingomonas gilva</name>
    <dbReference type="NCBI Taxonomy" id="2305907"/>
    <lineage>
        <taxon>Bacteria</taxon>
        <taxon>Pseudomonadati</taxon>
        <taxon>Pseudomonadota</taxon>
        <taxon>Alphaproteobacteria</taxon>
        <taxon>Sphingomonadales</taxon>
        <taxon>Sphingomonadaceae</taxon>
        <taxon>Sphingomonas</taxon>
    </lineage>
</organism>
<feature type="region of interest" description="Disordered" evidence="4">
    <location>
        <begin position="350"/>
        <end position="371"/>
    </location>
</feature>
<dbReference type="GO" id="GO:0003677">
    <property type="term" value="F:DNA binding"/>
    <property type="evidence" value="ECO:0007669"/>
    <property type="project" value="UniProtKB-KW"/>
</dbReference>
<dbReference type="InterPro" id="IPR038488">
    <property type="entry name" value="Integrase_DNA-bd_sf"/>
</dbReference>
<dbReference type="InterPro" id="IPR025166">
    <property type="entry name" value="Integrase_DNA_bind_dom"/>
</dbReference>
<dbReference type="Proteomes" id="UP000266693">
    <property type="component" value="Unassembled WGS sequence"/>
</dbReference>
<dbReference type="GO" id="GO:0004252">
    <property type="term" value="F:serine-type endopeptidase activity"/>
    <property type="evidence" value="ECO:0007669"/>
    <property type="project" value="InterPro"/>
</dbReference>
<dbReference type="InterPro" id="IPR036852">
    <property type="entry name" value="Peptidase_S8/S53_dom_sf"/>
</dbReference>
<dbReference type="InterPro" id="IPR053876">
    <property type="entry name" value="Phage_int_M"/>
</dbReference>
<evidence type="ECO:0000256" key="2">
    <source>
        <dbReference type="ARBA" id="ARBA00022908"/>
    </source>
</evidence>
<dbReference type="SUPFAM" id="SSF52743">
    <property type="entry name" value="Subtilisin-like"/>
    <property type="match status" value="1"/>
</dbReference>
<proteinExistence type="inferred from homology"/>
<dbReference type="Gene3D" id="3.30.160.390">
    <property type="entry name" value="Integrase, DNA-binding domain"/>
    <property type="match status" value="1"/>
</dbReference>
<name>A0A396RV28_9SPHN</name>
<reference evidence="7 8" key="1">
    <citation type="submission" date="2018-08" db="EMBL/GenBank/DDBJ databases">
        <title>The multiple taxonomic identification of Sphingomonas gilva.</title>
        <authorList>
            <person name="Zhu D."/>
            <person name="Zheng S."/>
        </authorList>
    </citation>
    <scope>NUCLEOTIDE SEQUENCE [LARGE SCALE GENOMIC DNA]</scope>
    <source>
        <strain evidence="7 8">ZDH117</strain>
    </source>
</reference>
<evidence type="ECO:0000256" key="4">
    <source>
        <dbReference type="SAM" id="MobiDB-lite"/>
    </source>
</evidence>
<evidence type="ECO:0000313" key="8">
    <source>
        <dbReference type="Proteomes" id="UP000266693"/>
    </source>
</evidence>
<evidence type="ECO:0000259" key="5">
    <source>
        <dbReference type="Pfam" id="PF13356"/>
    </source>
</evidence>
<dbReference type="SUPFAM" id="SSF56349">
    <property type="entry name" value="DNA breaking-rejoining enzymes"/>
    <property type="match status" value="1"/>
</dbReference>
<accession>A0A396RV28</accession>